<dbReference type="EMBL" id="SLTX01000001">
    <property type="protein sequence ID" value="TDB09197.1"/>
    <property type="molecule type" value="Genomic_DNA"/>
</dbReference>
<protein>
    <submittedName>
        <fullName evidence="5">Nuclease</fullName>
    </submittedName>
</protein>
<dbReference type="Proteomes" id="UP000481700">
    <property type="component" value="Unassembled WGS sequence"/>
</dbReference>
<evidence type="ECO:0000313" key="3">
    <source>
        <dbReference type="EMBL" id="KAA5392042.1"/>
    </source>
</evidence>
<proteinExistence type="predicted"/>
<evidence type="ECO:0000313" key="1">
    <source>
        <dbReference type="EMBL" id="KAA5320167.1"/>
    </source>
</evidence>
<evidence type="ECO:0000313" key="7">
    <source>
        <dbReference type="Proteomes" id="UP000294527"/>
    </source>
</evidence>
<gene>
    <name evidence="5" type="ORF">E1I98_13185</name>
    <name evidence="6" type="ORF">E1J06_18515</name>
    <name evidence="4" type="ORF">F2Y51_22485</name>
    <name evidence="3" type="ORF">F2Y58_22840</name>
    <name evidence="2" type="ORF">F2Y61_15840</name>
    <name evidence="1" type="ORF">F2Z07_09880</name>
</gene>
<evidence type="ECO:0000313" key="8">
    <source>
        <dbReference type="Proteomes" id="UP000294834"/>
    </source>
</evidence>
<evidence type="ECO:0000313" key="5">
    <source>
        <dbReference type="EMBL" id="TDA77216.1"/>
    </source>
</evidence>
<evidence type="ECO:0000313" key="12">
    <source>
        <dbReference type="Proteomes" id="UP000481700"/>
    </source>
</evidence>
<evidence type="ECO:0000313" key="9">
    <source>
        <dbReference type="Proteomes" id="UP000347681"/>
    </source>
</evidence>
<reference evidence="7 8" key="2">
    <citation type="journal article" date="2019" name="Nat. Microbiol.">
        <title>Genomic variation and strain-specific functional adaptation in the human gut microbiome during early life.</title>
        <authorList>
            <person name="Vatanen T."/>
            <person name="Plichta D.R."/>
            <person name="Somani J."/>
            <person name="Munch P.C."/>
            <person name="Arthur T.D."/>
            <person name="Hall A.B."/>
            <person name="Rudolf S."/>
            <person name="Oakeley E.J."/>
            <person name="Ke X."/>
            <person name="Young R.A."/>
            <person name="Haiser H.J."/>
            <person name="Kolde R."/>
            <person name="Yassour M."/>
            <person name="Luopajarvi K."/>
            <person name="Siljander H."/>
            <person name="Virtanen S.M."/>
            <person name="Ilonen J."/>
            <person name="Uibo R."/>
            <person name="Tillmann V."/>
            <person name="Mokurov S."/>
            <person name="Dorshakova N."/>
            <person name="Porter J.A."/>
            <person name="McHardy A.C."/>
            <person name="Lahdesmaki H."/>
            <person name="Vlamakis H."/>
            <person name="Huttenhower C."/>
            <person name="Knip M."/>
            <person name="Xavier R.J."/>
        </authorList>
    </citation>
    <scope>NUCLEOTIDE SEQUENCE [LARGE SCALE GENOMIC DNA]</scope>
    <source>
        <strain evidence="5 7">RJX1047</strain>
        <strain evidence="6 8">RJX1052</strain>
    </source>
</reference>
<evidence type="ECO:0000313" key="11">
    <source>
        <dbReference type="Proteomes" id="UP000481616"/>
    </source>
</evidence>
<organism evidence="5 7">
    <name type="scientific">Phocaeicola dorei</name>
    <dbReference type="NCBI Taxonomy" id="357276"/>
    <lineage>
        <taxon>Bacteria</taxon>
        <taxon>Pseudomonadati</taxon>
        <taxon>Bacteroidota</taxon>
        <taxon>Bacteroidia</taxon>
        <taxon>Bacteroidales</taxon>
        <taxon>Bacteroidaceae</taxon>
        <taxon>Phocaeicola</taxon>
    </lineage>
</organism>
<name>A0A1Y4PDL9_9BACT</name>
<sequence>MSYGYDRFLFLFINEVPVCYLSFRKDSLFLQETNRTANENSPYSRLASGPDFL</sequence>
<dbReference type="Proteomes" id="UP000294527">
    <property type="component" value="Unassembled WGS sequence"/>
</dbReference>
<dbReference type="EMBL" id="VVYY01000035">
    <property type="protein sequence ID" value="KAA5392042.1"/>
    <property type="molecule type" value="Genomic_DNA"/>
</dbReference>
<dbReference type="Proteomes" id="UP000441162">
    <property type="component" value="Unassembled WGS sequence"/>
</dbReference>
<comment type="caution">
    <text evidence="5">The sequence shown here is derived from an EMBL/GenBank/DDBJ whole genome shotgun (WGS) entry which is preliminary data.</text>
</comment>
<dbReference type="Proteomes" id="UP000481616">
    <property type="component" value="Unassembled WGS sequence"/>
</dbReference>
<dbReference type="AlphaFoldDB" id="A0A1Y4PDL9"/>
<dbReference type="EMBL" id="VVZV01000009">
    <property type="protein sequence ID" value="KAA5320167.1"/>
    <property type="molecule type" value="Genomic_DNA"/>
</dbReference>
<evidence type="ECO:0000313" key="4">
    <source>
        <dbReference type="EMBL" id="KAA5401315.1"/>
    </source>
</evidence>
<accession>A0A1Y4PDL9</accession>
<evidence type="ECO:0000313" key="6">
    <source>
        <dbReference type="EMBL" id="TDB09197.1"/>
    </source>
</evidence>
<dbReference type="Proteomes" id="UP000294834">
    <property type="component" value="Unassembled WGS sequence"/>
</dbReference>
<evidence type="ECO:0000313" key="10">
    <source>
        <dbReference type="Proteomes" id="UP000441162"/>
    </source>
</evidence>
<dbReference type="EMBL" id="VVZA01000036">
    <property type="protein sequence ID" value="KAA5401315.1"/>
    <property type="molecule type" value="Genomic_DNA"/>
</dbReference>
<reference evidence="9 10" key="1">
    <citation type="journal article" date="2019" name="Nat. Med.">
        <title>A library of human gut bacterial isolates paired with longitudinal multiomics data enables mechanistic microbiome research.</title>
        <authorList>
            <person name="Poyet M."/>
            <person name="Groussin M."/>
            <person name="Gibbons S.M."/>
            <person name="Avila-Pacheco J."/>
            <person name="Jiang X."/>
            <person name="Kearney S.M."/>
            <person name="Perrotta A.R."/>
            <person name="Berdy B."/>
            <person name="Zhao S."/>
            <person name="Lieberman T.D."/>
            <person name="Swanson P.K."/>
            <person name="Smith M."/>
            <person name="Roesemann S."/>
            <person name="Alexander J.E."/>
            <person name="Rich S.A."/>
            <person name="Livny J."/>
            <person name="Vlamakis H."/>
            <person name="Clish C."/>
            <person name="Bullock K."/>
            <person name="Deik A."/>
            <person name="Scott J."/>
            <person name="Pierce K.A."/>
            <person name="Xavier R.J."/>
            <person name="Alm E.J."/>
        </authorList>
    </citation>
    <scope>NUCLEOTIDE SEQUENCE [LARGE SCALE GENOMIC DNA]</scope>
    <source>
        <strain evidence="3 11">BIOML-A1</strain>
        <strain evidence="1 12">BIOML-A25</strain>
        <strain evidence="4 10">BIOML-A4</strain>
        <strain evidence="2 9">BIOML-A5</strain>
    </source>
</reference>
<evidence type="ECO:0000313" key="2">
    <source>
        <dbReference type="EMBL" id="KAA5381281.1"/>
    </source>
</evidence>
<dbReference type="Proteomes" id="UP000347681">
    <property type="component" value="Unassembled WGS sequence"/>
</dbReference>
<dbReference type="EMBL" id="SLTU01000001">
    <property type="protein sequence ID" value="TDA77216.1"/>
    <property type="molecule type" value="Genomic_DNA"/>
</dbReference>
<dbReference type="EMBL" id="VVZB01000009">
    <property type="protein sequence ID" value="KAA5381281.1"/>
    <property type="molecule type" value="Genomic_DNA"/>
</dbReference>